<comment type="similarity">
    <text evidence="1">Belongs to the vitamin uptake transporter (VUT/ECF) (TC 2.A.88) family. Q precursor transporter subfamily.</text>
</comment>
<name>A0A8G1ED20_9RHOB</name>
<keyword evidence="1" id="KW-1133">Transmembrane helix</keyword>
<dbReference type="KEGG" id="nsm:JO391_14450"/>
<dbReference type="EMBL" id="CP069370">
    <property type="protein sequence ID" value="QYZ68939.1"/>
    <property type="molecule type" value="Genomic_DNA"/>
</dbReference>
<comment type="subcellular location">
    <subcellularLocation>
        <location evidence="1">Cell inner membrane</location>
        <topology evidence="1">Multi-pass membrane protein</topology>
    </subcellularLocation>
</comment>
<organism evidence="2 3">
    <name type="scientific">Neotabrizicola shimadae</name>
    <dbReference type="NCBI Taxonomy" id="2807096"/>
    <lineage>
        <taxon>Bacteria</taxon>
        <taxon>Pseudomonadati</taxon>
        <taxon>Pseudomonadota</taxon>
        <taxon>Alphaproteobacteria</taxon>
        <taxon>Rhodobacterales</taxon>
        <taxon>Paracoccaceae</taxon>
        <taxon>Neotabrizicola</taxon>
    </lineage>
</organism>
<comment type="function">
    <text evidence="1">Involved in the import of queuosine (Q) precursors, required for Q precursor salvage.</text>
</comment>
<dbReference type="RefSeq" id="WP_220661158.1">
    <property type="nucleotide sequence ID" value="NZ_CP069370.1"/>
</dbReference>
<dbReference type="AlphaFoldDB" id="A0A8G1ED20"/>
<keyword evidence="1" id="KW-1003">Cell membrane</keyword>
<feature type="transmembrane region" description="Helical" evidence="1">
    <location>
        <begin position="29"/>
        <end position="47"/>
    </location>
</feature>
<feature type="transmembrane region" description="Helical" evidence="1">
    <location>
        <begin position="89"/>
        <end position="109"/>
    </location>
</feature>
<keyword evidence="1" id="KW-0472">Membrane</keyword>
<dbReference type="Pfam" id="PF02592">
    <property type="entry name" value="Vut_1"/>
    <property type="match status" value="1"/>
</dbReference>
<dbReference type="Proteomes" id="UP000826300">
    <property type="component" value="Chromosome"/>
</dbReference>
<reference evidence="2" key="1">
    <citation type="submission" date="2021-02" db="EMBL/GenBank/DDBJ databases">
        <title>Rhodobacter shimadae sp. nov., an aerobic anoxygenic phototrophic bacterium isolated from a hot spring.</title>
        <authorList>
            <person name="Muramatsu S."/>
            <person name="Haruta S."/>
            <person name="Hirose S."/>
            <person name="Hanada S."/>
        </authorList>
    </citation>
    <scope>NUCLEOTIDE SEQUENCE</scope>
    <source>
        <strain evidence="2">N10</strain>
    </source>
</reference>
<dbReference type="PANTHER" id="PTHR34300">
    <property type="entry name" value="QUEUOSINE PRECURSOR TRANSPORTER-RELATED"/>
    <property type="match status" value="1"/>
</dbReference>
<sequence length="206" mass="22250">MRSLLPGILAMAAIVLASNILVQFLAGDFLTWGAFTYPFAFLVTDLVNRFQGTPAARKVVWAGFLTGLACSIFGTQIQGEFGPLVTLRVAIASGAAFLVAQFLDIAVFNRFRGQTWWRAPFFATMAGSSLDTLTFFSLAFASAFTFLEPANDVAWANELVPLLGHGPALPLWVSMAVADWSVKLLIAIVALLPFRLAIARYAARVA</sequence>
<evidence type="ECO:0000313" key="2">
    <source>
        <dbReference type="EMBL" id="QYZ68939.1"/>
    </source>
</evidence>
<keyword evidence="1" id="KW-0813">Transport</keyword>
<dbReference type="HAMAP" id="MF_02088">
    <property type="entry name" value="Q_prec_transport"/>
    <property type="match status" value="1"/>
</dbReference>
<evidence type="ECO:0000313" key="3">
    <source>
        <dbReference type="Proteomes" id="UP000826300"/>
    </source>
</evidence>
<evidence type="ECO:0000256" key="1">
    <source>
        <dbReference type="HAMAP-Rule" id="MF_02088"/>
    </source>
</evidence>
<feature type="transmembrane region" description="Helical" evidence="1">
    <location>
        <begin position="167"/>
        <end position="194"/>
    </location>
</feature>
<keyword evidence="3" id="KW-1185">Reference proteome</keyword>
<accession>A0A8G1ED20</accession>
<dbReference type="NCBIfam" id="TIGR00697">
    <property type="entry name" value="queuosine precursor transporter"/>
    <property type="match status" value="1"/>
</dbReference>
<keyword evidence="1" id="KW-0812">Transmembrane</keyword>
<dbReference type="PANTHER" id="PTHR34300:SF1">
    <property type="entry name" value="QUEUOSINE PRECURSOR TRANSPORTER"/>
    <property type="match status" value="1"/>
</dbReference>
<dbReference type="GO" id="GO:0005886">
    <property type="term" value="C:plasma membrane"/>
    <property type="evidence" value="ECO:0007669"/>
    <property type="project" value="UniProtKB-SubCell"/>
</dbReference>
<protein>
    <recommendedName>
        <fullName evidence="1">Probable queuosine precursor transporter</fullName>
        <shortName evidence="1">Q precursor transporter</shortName>
    </recommendedName>
</protein>
<keyword evidence="1" id="KW-0997">Cell inner membrane</keyword>
<feature type="transmembrane region" description="Helical" evidence="1">
    <location>
        <begin position="121"/>
        <end position="147"/>
    </location>
</feature>
<gene>
    <name evidence="2" type="ORF">JO391_14450</name>
</gene>
<dbReference type="GO" id="GO:0022857">
    <property type="term" value="F:transmembrane transporter activity"/>
    <property type="evidence" value="ECO:0007669"/>
    <property type="project" value="UniProtKB-UniRule"/>
</dbReference>
<dbReference type="InterPro" id="IPR003744">
    <property type="entry name" value="YhhQ"/>
</dbReference>
<feature type="transmembrane region" description="Helical" evidence="1">
    <location>
        <begin position="59"/>
        <end position="77"/>
    </location>
</feature>
<proteinExistence type="inferred from homology"/>